<evidence type="ECO:0000313" key="6">
    <source>
        <dbReference type="Proteomes" id="UP000030377"/>
    </source>
</evidence>
<protein>
    <submittedName>
        <fullName evidence="3">Acyl carrier protein</fullName>
    </submittedName>
</protein>
<dbReference type="InterPro" id="IPR009081">
    <property type="entry name" value="PP-bd_ACP"/>
</dbReference>
<dbReference type="GeneID" id="64073334"/>
<name>A0A0A3Y6S6_BRAJP</name>
<dbReference type="RefSeq" id="WP_014491754.1">
    <property type="nucleotide sequence ID" value="NZ_BJNK01000024.1"/>
</dbReference>
<dbReference type="Proteomes" id="UP001549291">
    <property type="component" value="Unassembled WGS sequence"/>
</dbReference>
<dbReference type="EMBL" id="CP017637">
    <property type="protein sequence ID" value="APG08168.1"/>
    <property type="molecule type" value="Genomic_DNA"/>
</dbReference>
<evidence type="ECO:0000313" key="9">
    <source>
        <dbReference type="Proteomes" id="UP001549291"/>
    </source>
</evidence>
<dbReference type="EMBL" id="JRPN01000003">
    <property type="protein sequence ID" value="KGT81071.1"/>
    <property type="molecule type" value="Genomic_DNA"/>
</dbReference>
<evidence type="ECO:0000313" key="4">
    <source>
        <dbReference type="EMBL" id="MET4717907.1"/>
    </source>
</evidence>
<organism evidence="3 6">
    <name type="scientific">Bradyrhizobium japonicum</name>
    <dbReference type="NCBI Taxonomy" id="375"/>
    <lineage>
        <taxon>Bacteria</taxon>
        <taxon>Pseudomonadati</taxon>
        <taxon>Pseudomonadota</taxon>
        <taxon>Alphaproteobacteria</taxon>
        <taxon>Hyphomicrobiales</taxon>
        <taxon>Nitrobacteraceae</taxon>
        <taxon>Bradyrhizobium</taxon>
    </lineage>
</organism>
<reference evidence="3 6" key="1">
    <citation type="submission" date="2014-09" db="EMBL/GenBank/DDBJ databases">
        <title>Draft genome of Bradyrhizobium japonicum Is-34.</title>
        <authorList>
            <person name="Tsurumaru H."/>
            <person name="Yamakawa T."/>
            <person name="Hashimoto S."/>
            <person name="Okizaki K."/>
            <person name="Kanesaki Y."/>
            <person name="Yoshikawa H."/>
            <person name="Yajima S."/>
        </authorList>
    </citation>
    <scope>NUCLEOTIDE SEQUENCE [LARGE SCALE GENOMIC DNA]</scope>
    <source>
        <strain evidence="3 6">Is-34</strain>
    </source>
</reference>
<dbReference type="Gene3D" id="1.10.1200.10">
    <property type="entry name" value="ACP-like"/>
    <property type="match status" value="1"/>
</dbReference>
<dbReference type="KEGG" id="bjp:RN69_07875"/>
<evidence type="ECO:0000313" key="7">
    <source>
        <dbReference type="Proteomes" id="UP000181962"/>
    </source>
</evidence>
<dbReference type="EMBL" id="NAFL01000209">
    <property type="protein sequence ID" value="OSJ35895.1"/>
    <property type="molecule type" value="Genomic_DNA"/>
</dbReference>
<dbReference type="SUPFAM" id="SSF47336">
    <property type="entry name" value="ACP-like"/>
    <property type="match status" value="1"/>
</dbReference>
<dbReference type="AlphaFoldDB" id="A0A0A3Y6S6"/>
<evidence type="ECO:0000313" key="2">
    <source>
        <dbReference type="EMBL" id="APG08168.1"/>
    </source>
</evidence>
<dbReference type="InterPro" id="IPR036736">
    <property type="entry name" value="ACP-like_sf"/>
</dbReference>
<dbReference type="Proteomes" id="UP000030377">
    <property type="component" value="Unassembled WGS sequence"/>
</dbReference>
<evidence type="ECO:0000313" key="8">
    <source>
        <dbReference type="Proteomes" id="UP000193335"/>
    </source>
</evidence>
<dbReference type="STRING" id="375.BKD09_RS07495"/>
<keyword evidence="9" id="KW-1185">Reference proteome</keyword>
<dbReference type="PATRIC" id="fig|375.37.peg.1329"/>
<reference evidence="5 8" key="3">
    <citation type="submission" date="2017-03" db="EMBL/GenBank/DDBJ databases">
        <title>Whole genome sequences of fourteen strains of Bradyrhizobium canariense and one strain of Bradyrhizobium japonicum isolated from Lupinus (Papilionoideae: Genisteae) species in Algeria.</title>
        <authorList>
            <person name="Crovadore J."/>
            <person name="Chekireb D."/>
            <person name="Brachmann A."/>
            <person name="Chablais R."/>
            <person name="Cochard B."/>
            <person name="Lefort F."/>
        </authorList>
    </citation>
    <scope>NUCLEOTIDE SEQUENCE [LARGE SCALE GENOMIC DNA]</scope>
    <source>
        <strain evidence="5 8">UBMA197</strain>
    </source>
</reference>
<evidence type="ECO:0000313" key="5">
    <source>
        <dbReference type="EMBL" id="OSJ35895.1"/>
    </source>
</evidence>
<gene>
    <name evidence="4" type="ORF">ABIF63_002013</name>
    <name evidence="2" type="ORF">BKD09_07495</name>
    <name evidence="5" type="ORF">BSZ19_06655</name>
    <name evidence="3" type="ORF">MA20_06650</name>
</gene>
<proteinExistence type="predicted"/>
<accession>A0A0A3Y6S6</accession>
<reference evidence="4 9" key="4">
    <citation type="submission" date="2024-06" db="EMBL/GenBank/DDBJ databases">
        <title>Genomic Encyclopedia of Type Strains, Phase V (KMG-V): Genome sequencing to study the core and pangenomes of soil and plant-associated prokaryotes.</title>
        <authorList>
            <person name="Whitman W."/>
        </authorList>
    </citation>
    <scope>NUCLEOTIDE SEQUENCE [LARGE SCALE GENOMIC DNA]</scope>
    <source>
        <strain evidence="4 9">USDA 160</strain>
    </source>
</reference>
<dbReference type="EMBL" id="JBEPTQ010000002">
    <property type="protein sequence ID" value="MET4717907.1"/>
    <property type="molecule type" value="Genomic_DNA"/>
</dbReference>
<sequence length="81" mass="8804">MSVRSKVIEAIQQIAKEQHVTLPALSDDLSLHETGFDSLAFAILVARLEDETGVDPFTISEDVAFPATVGDFVRAYENVPA</sequence>
<dbReference type="eggNOG" id="COG0236">
    <property type="taxonomic scope" value="Bacteria"/>
</dbReference>
<reference evidence="2 7" key="2">
    <citation type="submission" date="2016-11" db="EMBL/GenBank/DDBJ databases">
        <title>Complete Genome Sequence of Bradyrhizobium sp. strain J5, an isolated from soybean nodule in Hokkaido.</title>
        <authorList>
            <person name="Kanehara K."/>
        </authorList>
    </citation>
    <scope>NUCLEOTIDE SEQUENCE [LARGE SCALE GENOMIC DNA]</scope>
    <source>
        <strain evidence="2 7">J5</strain>
    </source>
</reference>
<dbReference type="Proteomes" id="UP000193335">
    <property type="component" value="Unassembled WGS sequence"/>
</dbReference>
<evidence type="ECO:0000313" key="3">
    <source>
        <dbReference type="EMBL" id="KGT81071.1"/>
    </source>
</evidence>
<evidence type="ECO:0000259" key="1">
    <source>
        <dbReference type="Pfam" id="PF00550"/>
    </source>
</evidence>
<dbReference type="Pfam" id="PF00550">
    <property type="entry name" value="PP-binding"/>
    <property type="match status" value="1"/>
</dbReference>
<feature type="domain" description="Carrier" evidence="1">
    <location>
        <begin position="12"/>
        <end position="55"/>
    </location>
</feature>
<dbReference type="OrthoDB" id="123083at2"/>
<dbReference type="Proteomes" id="UP000181962">
    <property type="component" value="Chromosome"/>
</dbReference>